<reference evidence="2" key="4">
    <citation type="submission" date="2017-01" db="UniProtKB">
        <authorList>
            <consortium name="EnsemblFungi"/>
        </authorList>
    </citation>
    <scope>IDENTIFICATION</scope>
    <source>
        <strain evidence="2">PH-1 / ATCC MYA-4620 / FGSC 9075 / NRRL 31084</strain>
    </source>
</reference>
<name>A0A098DWE2_GIBZE</name>
<accession>A0A0E0SFI0</accession>
<gene>
    <name evidence="1" type="ORF">FGRAMPH1_01T22965</name>
</gene>
<dbReference type="AlphaFoldDB" id="A0A098DWE2"/>
<dbReference type="VEuPathDB" id="FungiDB:FGRAMPH1_01G22965"/>
<evidence type="ECO:0000313" key="1">
    <source>
        <dbReference type="EMBL" id="CEF85193.1"/>
    </source>
</evidence>
<organism evidence="1 3">
    <name type="scientific">Gibberella zeae (strain ATCC MYA-4620 / CBS 123657 / FGSC 9075 / NRRL 31084 / PH-1)</name>
    <name type="common">Wheat head blight fungus</name>
    <name type="synonym">Fusarium graminearum</name>
    <dbReference type="NCBI Taxonomy" id="229533"/>
    <lineage>
        <taxon>Eukaryota</taxon>
        <taxon>Fungi</taxon>
        <taxon>Dikarya</taxon>
        <taxon>Ascomycota</taxon>
        <taxon>Pezizomycotina</taxon>
        <taxon>Sordariomycetes</taxon>
        <taxon>Hypocreomycetidae</taxon>
        <taxon>Hypocreales</taxon>
        <taxon>Nectriaceae</taxon>
        <taxon>Fusarium</taxon>
    </lineage>
</organism>
<proteinExistence type="predicted"/>
<keyword evidence="3" id="KW-1185">Reference proteome</keyword>
<protein>
    <submittedName>
        <fullName evidence="1">Chromosome 4, complete genome</fullName>
    </submittedName>
</protein>
<dbReference type="EMBL" id="HG970335">
    <property type="protein sequence ID" value="CEF85193.1"/>
    <property type="molecule type" value="Genomic_DNA"/>
</dbReference>
<evidence type="ECO:0000313" key="3">
    <source>
        <dbReference type="Proteomes" id="UP000070720"/>
    </source>
</evidence>
<dbReference type="InParanoid" id="A0A098DWE2"/>
<sequence>MAAPKVPLLSTESRAASLNRMSTYASPRGLGRLQRANQVPALTVIFRNGRMALLLRSKVMLAASSFMQTYFCGVQDE</sequence>
<reference evidence="2 3" key="2">
    <citation type="journal article" date="2010" name="Nature">
        <title>Comparative genomics reveals mobile pathogenicity chromosomes in Fusarium.</title>
        <authorList>
            <person name="Ma L.J."/>
            <person name="van der Does H.C."/>
            <person name="Borkovich K.A."/>
            <person name="Coleman J.J."/>
            <person name="Daboussi M.J."/>
            <person name="Di Pietro A."/>
            <person name="Dufresne M."/>
            <person name="Freitag M."/>
            <person name="Grabherr M."/>
            <person name="Henrissat B."/>
            <person name="Houterman P.M."/>
            <person name="Kang S."/>
            <person name="Shim W.B."/>
            <person name="Woloshuk C."/>
            <person name="Xie X."/>
            <person name="Xu J.R."/>
            <person name="Antoniw J."/>
            <person name="Baker S.E."/>
            <person name="Bluhm B.H."/>
            <person name="Breakspear A."/>
            <person name="Brown D.W."/>
            <person name="Butchko R.A."/>
            <person name="Chapman S."/>
            <person name="Coulson R."/>
            <person name="Coutinho P.M."/>
            <person name="Danchin E.G."/>
            <person name="Diener A."/>
            <person name="Gale L.R."/>
            <person name="Gardiner D.M."/>
            <person name="Goff S."/>
            <person name="Hammond-Kosack K.E."/>
            <person name="Hilburn K."/>
            <person name="Hua-Van A."/>
            <person name="Jonkers W."/>
            <person name="Kazan K."/>
            <person name="Kodira C.D."/>
            <person name="Koehrsen M."/>
            <person name="Kumar L."/>
            <person name="Lee Y.H."/>
            <person name="Li L."/>
            <person name="Manners J.M."/>
            <person name="Miranda-Saavedra D."/>
            <person name="Mukherjee M."/>
            <person name="Park G."/>
            <person name="Park J."/>
            <person name="Park S.Y."/>
            <person name="Proctor R.H."/>
            <person name="Regev A."/>
            <person name="Ruiz-Roldan M.C."/>
            <person name="Sain D."/>
            <person name="Sakthikumar S."/>
            <person name="Sykes S."/>
            <person name="Schwartz D.C."/>
            <person name="Turgeon B.G."/>
            <person name="Wapinski I."/>
            <person name="Yoder O."/>
            <person name="Young S."/>
            <person name="Zeng Q."/>
            <person name="Zhou S."/>
            <person name="Galagan J."/>
            <person name="Cuomo C.A."/>
            <person name="Kistler H.C."/>
            <person name="Rep M."/>
        </authorList>
    </citation>
    <scope>GENOME REANNOTATION</scope>
    <source>
        <strain evidence="3">ATCC MYA-4620 / CBS 123657 / FGSC 9075 / NRRL 31084 / PH-1</strain>
        <strain evidence="2">PH-1 / ATCC MYA-4620 / FGSC 9075 / NRRL 31084</strain>
    </source>
</reference>
<dbReference type="EnsemblFungi" id="CEF85193">
    <property type="protein sequence ID" value="CEF85193"/>
    <property type="gene ID" value="FGRRES_15376"/>
</dbReference>
<accession>A0A098DWE2</accession>
<reference evidence="2 3" key="1">
    <citation type="journal article" date="2007" name="Science">
        <title>The Fusarium graminearum genome reveals a link between localized polymorphism and pathogen specialization.</title>
        <authorList>
            <person name="Cuomo C.A."/>
            <person name="Gueldener U."/>
            <person name="Xu J.-R."/>
            <person name="Trail F."/>
            <person name="Turgeon B.G."/>
            <person name="Di Pietro A."/>
            <person name="Walton J.D."/>
            <person name="Ma L.-J."/>
            <person name="Baker S.E."/>
            <person name="Rep M."/>
            <person name="Adam G."/>
            <person name="Antoniw J."/>
            <person name="Baldwin T."/>
            <person name="Calvo S.E."/>
            <person name="Chang Y.-L."/>
            <person name="DeCaprio D."/>
            <person name="Gale L.R."/>
            <person name="Gnerre S."/>
            <person name="Goswami R.S."/>
            <person name="Hammond-Kosack K."/>
            <person name="Harris L.J."/>
            <person name="Hilburn K."/>
            <person name="Kennell J.C."/>
            <person name="Kroken S."/>
            <person name="Magnuson J.K."/>
            <person name="Mannhaupt G."/>
            <person name="Mauceli E.W."/>
            <person name="Mewes H.-W."/>
            <person name="Mitterbauer R."/>
            <person name="Muehlbauer G."/>
            <person name="Muensterkoetter M."/>
            <person name="Nelson D."/>
            <person name="O'Donnell K."/>
            <person name="Ouellet T."/>
            <person name="Qi W."/>
            <person name="Quesneville H."/>
            <person name="Roncero M.I.G."/>
            <person name="Seong K.-Y."/>
            <person name="Tetko I.V."/>
            <person name="Urban M."/>
            <person name="Waalwijk C."/>
            <person name="Ward T.J."/>
            <person name="Yao J."/>
            <person name="Birren B.W."/>
            <person name="Kistler H.C."/>
        </authorList>
    </citation>
    <scope>NUCLEOTIDE SEQUENCE [LARGE SCALE GENOMIC DNA]</scope>
    <source>
        <strain evidence="3">ATCC MYA-4620 / CBS 123657 / FGSC 9075 / NRRL 31084 / PH-1</strain>
        <strain evidence="2">PH-1 / ATCC MYA-4620 / FGSC 9075 / NRRL 31084</strain>
    </source>
</reference>
<evidence type="ECO:0000313" key="2">
    <source>
        <dbReference type="EnsemblFungi" id="CEF85193"/>
    </source>
</evidence>
<dbReference type="Proteomes" id="UP000070720">
    <property type="component" value="Chromosome 4"/>
</dbReference>
<reference evidence="1 3" key="3">
    <citation type="journal article" date="2015" name="BMC Genomics">
        <title>The completed genome sequence of the pathogenic ascomycete fungus Fusarium graminearum.</title>
        <authorList>
            <person name="King R."/>
            <person name="Urban M."/>
            <person name="Hammond-Kosack M.C."/>
            <person name="Hassani-Pak K."/>
            <person name="Hammond-Kosack K.E."/>
        </authorList>
    </citation>
    <scope>NUCLEOTIDE SEQUENCE [LARGE SCALE GENOMIC DNA]</scope>
    <source>
        <strain evidence="3">ATCC MYA-4620 / CBS 123657 / FGSC 9075 / NRRL 31084 / PH-1</strain>
        <strain evidence="1">PH-1</strain>
    </source>
</reference>